<accession>A0A7T0G4B8</accession>
<dbReference type="Pfam" id="PF13365">
    <property type="entry name" value="Trypsin_2"/>
    <property type="match status" value="1"/>
</dbReference>
<reference evidence="6" key="1">
    <citation type="submission" date="2020-02" db="EMBL/GenBank/DDBJ databases">
        <title>Genomic and physiological characterization of two novel Nitrospinaceae genera.</title>
        <authorList>
            <person name="Mueller A.J."/>
            <person name="Jung M.-Y."/>
            <person name="Strachan C.R."/>
            <person name="Herbold C.W."/>
            <person name="Kirkegaard R.H."/>
            <person name="Daims H."/>
        </authorList>
    </citation>
    <scope>NUCLEOTIDE SEQUENCE [LARGE SCALE GENOMIC DNA]</scope>
</reference>
<dbReference type="InterPro" id="IPR001940">
    <property type="entry name" value="Peptidase_S1C"/>
</dbReference>
<dbReference type="InterPro" id="IPR051201">
    <property type="entry name" value="Chloro_Bact_Ser_Proteases"/>
</dbReference>
<evidence type="ECO:0000256" key="1">
    <source>
        <dbReference type="ARBA" id="ARBA00022670"/>
    </source>
</evidence>
<organism evidence="5 6">
    <name type="scientific">Candidatus Nitrohelix vancouverensis</name>
    <dbReference type="NCBI Taxonomy" id="2705534"/>
    <lineage>
        <taxon>Bacteria</taxon>
        <taxon>Pseudomonadati</taxon>
        <taxon>Nitrospinota/Tectimicrobiota group</taxon>
        <taxon>Nitrospinota</taxon>
        <taxon>Nitrospinia</taxon>
        <taxon>Nitrospinales</taxon>
        <taxon>Nitrospinaceae</taxon>
        <taxon>Candidatus Nitrohelix</taxon>
    </lineage>
</organism>
<dbReference type="EMBL" id="CP048620">
    <property type="protein sequence ID" value="QPJ66151.1"/>
    <property type="molecule type" value="Genomic_DNA"/>
</dbReference>
<keyword evidence="2" id="KW-0378">Hydrolase</keyword>
<evidence type="ECO:0000256" key="2">
    <source>
        <dbReference type="ARBA" id="ARBA00022801"/>
    </source>
</evidence>
<feature type="chain" id="PRO_5032931073" evidence="3">
    <location>
        <begin position="22"/>
        <end position="445"/>
    </location>
</feature>
<evidence type="ECO:0000313" key="5">
    <source>
        <dbReference type="EMBL" id="QPJ66151.1"/>
    </source>
</evidence>
<keyword evidence="3" id="KW-0732">Signal</keyword>
<feature type="signal peptide" evidence="3">
    <location>
        <begin position="1"/>
        <end position="21"/>
    </location>
</feature>
<dbReference type="KEGG" id="nva:G3M78_12400"/>
<dbReference type="SUPFAM" id="SSF50156">
    <property type="entry name" value="PDZ domain-like"/>
    <property type="match status" value="2"/>
</dbReference>
<dbReference type="Gene3D" id="2.30.42.10">
    <property type="match status" value="2"/>
</dbReference>
<dbReference type="CDD" id="cd06779">
    <property type="entry name" value="cpPDZ_Deg_HtrA-like"/>
    <property type="match status" value="1"/>
</dbReference>
<dbReference type="SUPFAM" id="SSF50494">
    <property type="entry name" value="Trypsin-like serine proteases"/>
    <property type="match status" value="1"/>
</dbReference>
<dbReference type="PANTHER" id="PTHR43343">
    <property type="entry name" value="PEPTIDASE S12"/>
    <property type="match status" value="1"/>
</dbReference>
<keyword evidence="1" id="KW-0645">Protease</keyword>
<dbReference type="PRINTS" id="PR00834">
    <property type="entry name" value="PROTEASES2C"/>
</dbReference>
<name>A0A7T0G4B8_9BACT</name>
<gene>
    <name evidence="5" type="ORF">G3M78_12400</name>
</gene>
<dbReference type="Pfam" id="PF13180">
    <property type="entry name" value="PDZ_2"/>
    <property type="match status" value="2"/>
</dbReference>
<evidence type="ECO:0000259" key="4">
    <source>
        <dbReference type="PROSITE" id="PS50106"/>
    </source>
</evidence>
<dbReference type="PROSITE" id="PS50106">
    <property type="entry name" value="PDZ"/>
    <property type="match status" value="2"/>
</dbReference>
<dbReference type="InterPro" id="IPR001478">
    <property type="entry name" value="PDZ"/>
</dbReference>
<feature type="domain" description="PDZ" evidence="4">
    <location>
        <begin position="237"/>
        <end position="303"/>
    </location>
</feature>
<dbReference type="Proteomes" id="UP000594464">
    <property type="component" value="Chromosome"/>
</dbReference>
<dbReference type="SMART" id="SM00228">
    <property type="entry name" value="PDZ"/>
    <property type="match status" value="2"/>
</dbReference>
<dbReference type="GO" id="GO:0004252">
    <property type="term" value="F:serine-type endopeptidase activity"/>
    <property type="evidence" value="ECO:0007669"/>
    <property type="project" value="InterPro"/>
</dbReference>
<evidence type="ECO:0000313" key="6">
    <source>
        <dbReference type="Proteomes" id="UP000594464"/>
    </source>
</evidence>
<dbReference type="PANTHER" id="PTHR43343:SF3">
    <property type="entry name" value="PROTEASE DO-LIKE 8, CHLOROPLASTIC"/>
    <property type="match status" value="1"/>
</dbReference>
<sequence>MKKFPTLLFILCLMVPGIGYSQSSQLSILQQAEEELVALSEKARPTVVNLSPYVPPSPSIRRHGQEGGRAANAGSGVIFDGVKGLIVTNSHVVKTSQKIQVTLLSGEDHIGEIVGTDEDTDLAVVRIKTENPLPTAVFGDSSKLKVGQFVFAIGNPYGLHDTLTFGIVSGLNRENINLSRYEDFIQTDASINPGNSGGPLLNLKGEVVGINSAIINYAQSIGFAIPSNIVQRIIAQLVAHGKVQRGWLGVSIDPLPDELAEKLGIERDEGVLVNAVFDGDPAHAAGIRVGDIILKIGGSKVDSPNKLIRLIGSVSPGQSVKVELFREGKRVPVMVKLASQIVSEGRNTDELPAMGIFVENLGGEIGKQYYLKGLKGIVVSKVVIGSSADQRGVNKGDLITSVNGQQVLGKWEFNKIMDKIQIGSPTFLTILRNDEKLHLTLVRDH</sequence>
<feature type="domain" description="PDZ" evidence="4">
    <location>
        <begin position="341"/>
        <end position="407"/>
    </location>
</feature>
<dbReference type="InterPro" id="IPR009003">
    <property type="entry name" value="Peptidase_S1_PA"/>
</dbReference>
<dbReference type="InterPro" id="IPR036034">
    <property type="entry name" value="PDZ_sf"/>
</dbReference>
<protein>
    <submittedName>
        <fullName evidence="5">PDZ domain-containing protein</fullName>
    </submittedName>
</protein>
<dbReference type="Gene3D" id="2.40.10.120">
    <property type="match status" value="1"/>
</dbReference>
<evidence type="ECO:0000256" key="3">
    <source>
        <dbReference type="SAM" id="SignalP"/>
    </source>
</evidence>
<dbReference type="AlphaFoldDB" id="A0A7T0G4B8"/>
<dbReference type="GO" id="GO:0006508">
    <property type="term" value="P:proteolysis"/>
    <property type="evidence" value="ECO:0007669"/>
    <property type="project" value="UniProtKB-KW"/>
</dbReference>
<proteinExistence type="predicted"/>